<dbReference type="GO" id="GO:0004521">
    <property type="term" value="F:RNA endonuclease activity"/>
    <property type="evidence" value="ECO:0007669"/>
    <property type="project" value="InterPro"/>
</dbReference>
<dbReference type="InterPro" id="IPR000026">
    <property type="entry name" value="N1-like"/>
</dbReference>
<dbReference type="Pfam" id="PF00545">
    <property type="entry name" value="Ribonuclease"/>
    <property type="match status" value="1"/>
</dbReference>
<dbReference type="EMBL" id="JACANB010000002">
    <property type="protein sequence ID" value="MDM1695851.1"/>
    <property type="molecule type" value="Genomic_DNA"/>
</dbReference>
<proteinExistence type="predicted"/>
<dbReference type="SUPFAM" id="SSF53933">
    <property type="entry name" value="Microbial ribonucleases"/>
    <property type="match status" value="1"/>
</dbReference>
<protein>
    <submittedName>
        <fullName evidence="3">Ribonuclease</fullName>
    </submittedName>
</protein>
<evidence type="ECO:0000256" key="2">
    <source>
        <dbReference type="ARBA" id="ARBA00022801"/>
    </source>
</evidence>
<dbReference type="Gene3D" id="3.10.450.30">
    <property type="entry name" value="Microbial ribonucleases"/>
    <property type="match status" value="1"/>
</dbReference>
<evidence type="ECO:0000256" key="1">
    <source>
        <dbReference type="ARBA" id="ARBA00022722"/>
    </source>
</evidence>
<evidence type="ECO:0000313" key="4">
    <source>
        <dbReference type="Proteomes" id="UP001173465"/>
    </source>
</evidence>
<dbReference type="GO" id="GO:0016787">
    <property type="term" value="F:hydrolase activity"/>
    <property type="evidence" value="ECO:0007669"/>
    <property type="project" value="UniProtKB-KW"/>
</dbReference>
<dbReference type="RefSeq" id="WP_096335022.1">
    <property type="nucleotide sequence ID" value="NZ_CP012362.1"/>
</dbReference>
<dbReference type="InterPro" id="IPR016191">
    <property type="entry name" value="Ribonuclease/ribotoxin"/>
</dbReference>
<dbReference type="GO" id="GO:0003723">
    <property type="term" value="F:RNA binding"/>
    <property type="evidence" value="ECO:0007669"/>
    <property type="project" value="InterPro"/>
</dbReference>
<comment type="caution">
    <text evidence="3">The sequence shown here is derived from an EMBL/GenBank/DDBJ whole genome shotgun (WGS) entry which is preliminary data.</text>
</comment>
<gene>
    <name evidence="3" type="ORF">HX099_04120</name>
</gene>
<reference evidence="3" key="2">
    <citation type="journal article" date="2022" name="Sci. Total Environ.">
        <title>Prevalence, transmission, and molecular epidemiology of tet(X)-positive bacteria among humans, animals, and environmental niches in China: An epidemiological, and genomic-based study.</title>
        <authorList>
            <person name="Dong N."/>
            <person name="Zeng Y."/>
            <person name="Cai C."/>
            <person name="Sun C."/>
            <person name="Lu J."/>
            <person name="Liu C."/>
            <person name="Zhou H."/>
            <person name="Sun Q."/>
            <person name="Shu L."/>
            <person name="Wang H."/>
            <person name="Wang Y."/>
            <person name="Wang S."/>
            <person name="Wu C."/>
            <person name="Chan E.W."/>
            <person name="Chen G."/>
            <person name="Shen Z."/>
            <person name="Chen S."/>
            <person name="Zhang R."/>
        </authorList>
    </citation>
    <scope>NUCLEOTIDE SEQUENCE</scope>
    <source>
        <strain evidence="3">DF46-2-2</strain>
    </source>
</reference>
<organism evidence="3 4">
    <name type="scientific">Thiopseudomonas alkaliphila</name>
    <dbReference type="NCBI Taxonomy" id="1697053"/>
    <lineage>
        <taxon>Bacteria</taxon>
        <taxon>Pseudomonadati</taxon>
        <taxon>Pseudomonadota</taxon>
        <taxon>Gammaproteobacteria</taxon>
        <taxon>Pseudomonadales</taxon>
        <taxon>Pseudomonadaceae</taxon>
        <taxon>Thiopseudomonas</taxon>
    </lineage>
</organism>
<keyword evidence="2" id="KW-0378">Hydrolase</keyword>
<name>A0AAW7DQA7_9GAMM</name>
<dbReference type="Proteomes" id="UP001173465">
    <property type="component" value="Unassembled WGS sequence"/>
</dbReference>
<reference evidence="3" key="1">
    <citation type="submission" date="2020-06" db="EMBL/GenBank/DDBJ databases">
        <authorList>
            <person name="Dong N."/>
        </authorList>
    </citation>
    <scope>NUCLEOTIDE SEQUENCE</scope>
    <source>
        <strain evidence="3">DF46-2-2</strain>
    </source>
</reference>
<sequence>MRTAPKKILSTIIGLALLLLLVWLQLEPSNSKQTQYSPELRQTLALIKQGGPYPYRQDNSLFHNREKRLPLKPRGYYREYTVPTPNLKHRGAKRVVTGGQPPEVYYYTEDHYQSFIQLKVQP</sequence>
<evidence type="ECO:0000313" key="3">
    <source>
        <dbReference type="EMBL" id="MDM1695851.1"/>
    </source>
</evidence>
<accession>A0AAW7DQA7</accession>
<keyword evidence="1" id="KW-0540">Nuclease</keyword>
<dbReference type="AlphaFoldDB" id="A0AAW7DQA7"/>